<sequence length="839" mass="92397">MQPSHHAALDFYDSLLIFDHICPFAIENLPAMSRRVFDVGLDMGRIRNGLKHNKDNKRSKSYRSTASAKDDTYINDTPVPNSHNALVPAIKHKKSSPTISEQREFGNDLNPGTVVLPSPNRDETHSFPLPPSHRATPDGHLNVNEERTLYSSQLSQHNDSPTQAQPPDRTSRYSDGANFDLKPPPPNTKVKNIDILSEQLFSGDHLRVILKEPSFFLRFTAFLNRYKPYLAPVLVRYLEAQKAIKAVEYANALAETIKAGLGEHASPCPAASVDPRFESRLKRSFDSLVNEALPSYITNCLTKVVTESMVREITGTGMPVMRELVGGLAEVFCLADPSLKDCPIVYASEEFYRTTRYSRDDVLGNNCRFLQGPKTNRTAIARLATAIKNGQEVCETVLNYRRDGTPFMNLLLTAPLYDNRGAVRYFIGAQIDVSGLIEDGRGLDSFERYLSENRPNRNRDSDQSDETFNSKHLRILNEFSQMLSMDESSLFTRHSRESSVADNASNVSFSARGTPARSEPSQRRPRRVLGTEDDSDEREKNTWALSSVGPSGKLPGVYQNYLLVRPHPSLRIIFVSPALRIPGLLQSPFLSRIGGPPHVRNGLAEAFEQGAAVTAKVTWLPQGRSAPTNEEAENGSGSMNGYGNSRPGSSKGAGSGGLGPMMGGTADGQGKTRYISCTPLLGSDDQVGVWMVVMVENETVTGSLASRTAALNRTYTNHTTHTNDSPIPQMPRTPEAFQTQHQYPNHNHTHGESFDSDAPSQRYERTNTIRRGGGGAGSEKRPGSEGGRLYAEFMRNQNPNSNKSTEEWKGDYLSGNNGGGDNVGSRGEDGDRFVEVGSP</sequence>
<proteinExistence type="predicted"/>
<evidence type="ECO:0000256" key="4">
    <source>
        <dbReference type="SAM" id="MobiDB-lite"/>
    </source>
</evidence>
<feature type="region of interest" description="Disordered" evidence="4">
    <location>
        <begin position="502"/>
        <end position="549"/>
    </location>
</feature>
<dbReference type="EMBL" id="JAFEKC020000018">
    <property type="protein sequence ID" value="KAK0509349.1"/>
    <property type="molecule type" value="Genomic_DNA"/>
</dbReference>
<reference evidence="6" key="1">
    <citation type="submission" date="2023-03" db="EMBL/GenBank/DDBJ databases">
        <title>Complete genome of Cladonia borealis.</title>
        <authorList>
            <person name="Park H."/>
        </authorList>
    </citation>
    <scope>NUCLEOTIDE SEQUENCE</scope>
    <source>
        <strain evidence="6">ANT050790</strain>
    </source>
</reference>
<feature type="region of interest" description="Disordered" evidence="4">
    <location>
        <begin position="742"/>
        <end position="839"/>
    </location>
</feature>
<feature type="domain" description="PAC" evidence="5">
    <location>
        <begin position="391"/>
        <end position="445"/>
    </location>
</feature>
<protein>
    <recommendedName>
        <fullName evidence="5">PAC domain-containing protein</fullName>
    </recommendedName>
</protein>
<gene>
    <name evidence="6" type="ORF">JMJ35_007743</name>
</gene>
<name>A0AA39QVZ7_9LECA</name>
<dbReference type="Gene3D" id="3.30.450.20">
    <property type="entry name" value="PAS domain"/>
    <property type="match status" value="1"/>
</dbReference>
<dbReference type="CDD" id="cd00130">
    <property type="entry name" value="PAS"/>
    <property type="match status" value="1"/>
</dbReference>
<dbReference type="SUPFAM" id="SSF55785">
    <property type="entry name" value="PYP-like sensor domain (PAS domain)"/>
    <property type="match status" value="1"/>
</dbReference>
<feature type="compositionally biased region" description="Low complexity" evidence="4">
    <location>
        <begin position="634"/>
        <end position="650"/>
    </location>
</feature>
<keyword evidence="3" id="KW-0157">Chromophore</keyword>
<dbReference type="Proteomes" id="UP001166286">
    <property type="component" value="Unassembled WGS sequence"/>
</dbReference>
<dbReference type="GO" id="GO:0005634">
    <property type="term" value="C:nucleus"/>
    <property type="evidence" value="ECO:0007669"/>
    <property type="project" value="TreeGrafter"/>
</dbReference>
<evidence type="ECO:0000313" key="6">
    <source>
        <dbReference type="EMBL" id="KAK0509349.1"/>
    </source>
</evidence>
<keyword evidence="7" id="KW-1185">Reference proteome</keyword>
<evidence type="ECO:0000259" key="5">
    <source>
        <dbReference type="PROSITE" id="PS50113"/>
    </source>
</evidence>
<dbReference type="PANTHER" id="PTHR47429:SF9">
    <property type="entry name" value="PAS DOMAIN-CONTAINING PROTEIN"/>
    <property type="match status" value="1"/>
</dbReference>
<comment type="caution">
    <text evidence="6">The sequence shown here is derived from an EMBL/GenBank/DDBJ whole genome shotgun (WGS) entry which is preliminary data.</text>
</comment>
<evidence type="ECO:0000256" key="3">
    <source>
        <dbReference type="ARBA" id="ARBA00022991"/>
    </source>
</evidence>
<keyword evidence="1" id="KW-0285">Flavoprotein</keyword>
<evidence type="ECO:0000313" key="7">
    <source>
        <dbReference type="Proteomes" id="UP001166286"/>
    </source>
</evidence>
<feature type="compositionally biased region" description="Polar residues" evidence="4">
    <location>
        <begin position="502"/>
        <end position="511"/>
    </location>
</feature>
<dbReference type="PANTHER" id="PTHR47429">
    <property type="entry name" value="PROTEIN TWIN LOV 1"/>
    <property type="match status" value="1"/>
</dbReference>
<evidence type="ECO:0000256" key="1">
    <source>
        <dbReference type="ARBA" id="ARBA00022630"/>
    </source>
</evidence>
<dbReference type="AlphaFoldDB" id="A0AA39QVZ7"/>
<feature type="compositionally biased region" description="Polar residues" evidence="4">
    <location>
        <begin position="149"/>
        <end position="165"/>
    </location>
</feature>
<organism evidence="6 7">
    <name type="scientific">Cladonia borealis</name>
    <dbReference type="NCBI Taxonomy" id="184061"/>
    <lineage>
        <taxon>Eukaryota</taxon>
        <taxon>Fungi</taxon>
        <taxon>Dikarya</taxon>
        <taxon>Ascomycota</taxon>
        <taxon>Pezizomycotina</taxon>
        <taxon>Lecanoromycetes</taxon>
        <taxon>OSLEUM clade</taxon>
        <taxon>Lecanoromycetidae</taxon>
        <taxon>Lecanorales</taxon>
        <taxon>Lecanorineae</taxon>
        <taxon>Cladoniaceae</taxon>
        <taxon>Cladonia</taxon>
    </lineage>
</organism>
<accession>A0AA39QVZ7</accession>
<keyword evidence="2" id="KW-0288">FMN</keyword>
<feature type="region of interest" description="Disordered" evidence="4">
    <location>
        <begin position="49"/>
        <end position="188"/>
    </location>
</feature>
<evidence type="ECO:0000256" key="2">
    <source>
        <dbReference type="ARBA" id="ARBA00022643"/>
    </source>
</evidence>
<feature type="region of interest" description="Disordered" evidence="4">
    <location>
        <begin position="622"/>
        <end position="665"/>
    </location>
</feature>
<dbReference type="Pfam" id="PF13426">
    <property type="entry name" value="PAS_9"/>
    <property type="match status" value="1"/>
</dbReference>
<dbReference type="NCBIfam" id="TIGR00229">
    <property type="entry name" value="sensory_box"/>
    <property type="match status" value="1"/>
</dbReference>
<dbReference type="InterPro" id="IPR035965">
    <property type="entry name" value="PAS-like_dom_sf"/>
</dbReference>
<dbReference type="InterPro" id="IPR000014">
    <property type="entry name" value="PAS"/>
</dbReference>
<feature type="compositionally biased region" description="Polar residues" evidence="4">
    <location>
        <begin position="74"/>
        <end position="84"/>
    </location>
</feature>
<feature type="compositionally biased region" description="Gly residues" evidence="4">
    <location>
        <begin position="651"/>
        <end position="665"/>
    </location>
</feature>
<dbReference type="InterPro" id="IPR000700">
    <property type="entry name" value="PAS-assoc_C"/>
</dbReference>
<feature type="compositionally biased region" description="Basic and acidic residues" evidence="4">
    <location>
        <begin position="826"/>
        <end position="839"/>
    </location>
</feature>
<dbReference type="PROSITE" id="PS50113">
    <property type="entry name" value="PAC"/>
    <property type="match status" value="1"/>
</dbReference>